<protein>
    <submittedName>
        <fullName evidence="1">Uncharacterized protein</fullName>
    </submittedName>
</protein>
<accession>A0A3M7S1Y0</accession>
<evidence type="ECO:0000313" key="2">
    <source>
        <dbReference type="Proteomes" id="UP000276133"/>
    </source>
</evidence>
<dbReference type="EMBL" id="REGN01002194">
    <property type="protein sequence ID" value="RNA29587.1"/>
    <property type="molecule type" value="Genomic_DNA"/>
</dbReference>
<name>A0A3M7S1Y0_BRAPC</name>
<organism evidence="1 2">
    <name type="scientific">Brachionus plicatilis</name>
    <name type="common">Marine rotifer</name>
    <name type="synonym">Brachionus muelleri</name>
    <dbReference type="NCBI Taxonomy" id="10195"/>
    <lineage>
        <taxon>Eukaryota</taxon>
        <taxon>Metazoa</taxon>
        <taxon>Spiralia</taxon>
        <taxon>Gnathifera</taxon>
        <taxon>Rotifera</taxon>
        <taxon>Eurotatoria</taxon>
        <taxon>Monogononta</taxon>
        <taxon>Pseudotrocha</taxon>
        <taxon>Ploima</taxon>
        <taxon>Brachionidae</taxon>
        <taxon>Brachionus</taxon>
    </lineage>
</organism>
<dbReference type="AlphaFoldDB" id="A0A3M7S1Y0"/>
<proteinExistence type="predicted"/>
<dbReference type="OrthoDB" id="10179451at2759"/>
<dbReference type="Proteomes" id="UP000276133">
    <property type="component" value="Unassembled WGS sequence"/>
</dbReference>
<gene>
    <name evidence="1" type="ORF">BpHYR1_019498</name>
</gene>
<evidence type="ECO:0000313" key="1">
    <source>
        <dbReference type="EMBL" id="RNA29587.1"/>
    </source>
</evidence>
<keyword evidence="2" id="KW-1185">Reference proteome</keyword>
<comment type="caution">
    <text evidence="1">The sequence shown here is derived from an EMBL/GenBank/DDBJ whole genome shotgun (WGS) entry which is preliminary data.</text>
</comment>
<reference evidence="1 2" key="1">
    <citation type="journal article" date="2018" name="Sci. Rep.">
        <title>Genomic signatures of local adaptation to the degree of environmental predictability in rotifers.</title>
        <authorList>
            <person name="Franch-Gras L."/>
            <person name="Hahn C."/>
            <person name="Garcia-Roger E.M."/>
            <person name="Carmona M.J."/>
            <person name="Serra M."/>
            <person name="Gomez A."/>
        </authorList>
    </citation>
    <scope>NUCLEOTIDE SEQUENCE [LARGE SCALE GENOMIC DNA]</scope>
    <source>
        <strain evidence="1">HYR1</strain>
    </source>
</reference>
<sequence>MFSSIDAFGYMRSEEQQINYTKEIYLNKKFKPVTVESLITGLITVNSCLSSKSTLSVNDCFIQPFCFYSVYIGPVSSKKSTCIELFKDEFDRAVETLNKFNCLGLKNSCLLSYSSCNITIESLVKELSIKALIDLHIT</sequence>